<dbReference type="AlphaFoldDB" id="A0A7Y0SNY7"/>
<dbReference type="Proteomes" id="UP000518904">
    <property type="component" value="Unassembled WGS sequence"/>
</dbReference>
<accession>A0A7Y0SNY7</accession>
<dbReference type="EMBL" id="JABCLB010002536">
    <property type="protein sequence ID" value="NMU86984.1"/>
    <property type="molecule type" value="Genomic_DNA"/>
</dbReference>
<protein>
    <recommendedName>
        <fullName evidence="4">MSHA biogenesis protein MshQ</fullName>
    </recommendedName>
</protein>
<feature type="non-terminal residue" evidence="2">
    <location>
        <position position="97"/>
    </location>
</feature>
<organism evidence="2 3">
    <name type="scientific">Vibrio parahaemolyticus</name>
    <dbReference type="NCBI Taxonomy" id="670"/>
    <lineage>
        <taxon>Bacteria</taxon>
        <taxon>Pseudomonadati</taxon>
        <taxon>Pseudomonadota</taxon>
        <taxon>Gammaproteobacteria</taxon>
        <taxon>Vibrionales</taxon>
        <taxon>Vibrionaceae</taxon>
        <taxon>Vibrio</taxon>
    </lineage>
</organism>
<comment type="caution">
    <text evidence="2">The sequence shown here is derived from an EMBL/GenBank/DDBJ whole genome shotgun (WGS) entry which is preliminary data.</text>
</comment>
<feature type="chain" id="PRO_5030838254" description="MSHA biogenesis protein MshQ" evidence="1">
    <location>
        <begin position="20"/>
        <end position="97"/>
    </location>
</feature>
<evidence type="ECO:0000313" key="3">
    <source>
        <dbReference type="Proteomes" id="UP000518904"/>
    </source>
</evidence>
<evidence type="ECO:0000313" key="2">
    <source>
        <dbReference type="EMBL" id="NMU86984.1"/>
    </source>
</evidence>
<sequence>MLISAAAFYGLTTASPANALTEQPIYPDPANSANSCMADAYFDTGGSGMKGTLGEALNCTANDVEITQVIPKEIILPDGSSSGNLTCTLGETFKLKA</sequence>
<reference evidence="2 3" key="1">
    <citation type="submission" date="2020-04" db="EMBL/GenBank/DDBJ databases">
        <title>Whole-genome sequencing of Vibrio spp. from China reveals different genetic environments of blaCTX-M-14 among diverse lineages.</title>
        <authorList>
            <person name="Zheng Z."/>
            <person name="Ye L."/>
            <person name="Chen S."/>
        </authorList>
    </citation>
    <scope>NUCLEOTIDE SEQUENCE [LARGE SCALE GENOMIC DNA]</scope>
    <source>
        <strain evidence="2 3">Vb0551</strain>
    </source>
</reference>
<feature type="signal peptide" evidence="1">
    <location>
        <begin position="1"/>
        <end position="19"/>
    </location>
</feature>
<keyword evidence="1" id="KW-0732">Signal</keyword>
<proteinExistence type="predicted"/>
<gene>
    <name evidence="2" type="ORF">HKB16_29480</name>
</gene>
<evidence type="ECO:0008006" key="4">
    <source>
        <dbReference type="Google" id="ProtNLM"/>
    </source>
</evidence>
<evidence type="ECO:0000256" key="1">
    <source>
        <dbReference type="SAM" id="SignalP"/>
    </source>
</evidence>
<name>A0A7Y0SNY7_VIBPH</name>